<keyword evidence="1" id="KW-0732">Signal</keyword>
<evidence type="ECO:0000313" key="2">
    <source>
        <dbReference type="EMBL" id="TGD19823.1"/>
    </source>
</evidence>
<dbReference type="AlphaFoldDB" id="A0A4Z0JEG4"/>
<dbReference type="EMBL" id="RKLX01000003">
    <property type="protein sequence ID" value="TGD19823.1"/>
    <property type="molecule type" value="Genomic_DNA"/>
</dbReference>
<evidence type="ECO:0000313" key="3">
    <source>
        <dbReference type="Proteomes" id="UP000297348"/>
    </source>
</evidence>
<proteinExistence type="predicted"/>
<accession>A0A4Z0JEG4</accession>
<dbReference type="OrthoDB" id="2326455at2"/>
<name>A0A4Z0JEG4_9LACO</name>
<keyword evidence="3" id="KW-1185">Reference proteome</keyword>
<comment type="caution">
    <text evidence="2">The sequence shown here is derived from an EMBL/GenBank/DDBJ whole genome shotgun (WGS) entry which is preliminary data.</text>
</comment>
<organism evidence="2 3">
    <name type="scientific">Levilactobacillus suantsaiihabitans</name>
    <dbReference type="NCBI Taxonomy" id="2487722"/>
    <lineage>
        <taxon>Bacteria</taxon>
        <taxon>Bacillati</taxon>
        <taxon>Bacillota</taxon>
        <taxon>Bacilli</taxon>
        <taxon>Lactobacillales</taxon>
        <taxon>Lactobacillaceae</taxon>
        <taxon>Levilactobacillus</taxon>
    </lineage>
</organism>
<dbReference type="Proteomes" id="UP000297348">
    <property type="component" value="Unassembled WGS sequence"/>
</dbReference>
<feature type="chain" id="PRO_5021306108" evidence="1">
    <location>
        <begin position="30"/>
        <end position="167"/>
    </location>
</feature>
<reference evidence="2 3" key="1">
    <citation type="submission" date="2018-10" db="EMBL/GenBank/DDBJ databases">
        <title>Lactobacillus sp. R7 and Lactobacillus sp. R19 isolated from fermented mustard green product of Taiwan.</title>
        <authorList>
            <person name="Lin S.-T."/>
        </authorList>
    </citation>
    <scope>NUCLEOTIDE SEQUENCE [LARGE SCALE GENOMIC DNA]</scope>
    <source>
        <strain evidence="2 3">BCRC 81129</strain>
    </source>
</reference>
<gene>
    <name evidence="2" type="ORF">EGT51_03020</name>
</gene>
<evidence type="ECO:0000256" key="1">
    <source>
        <dbReference type="SAM" id="SignalP"/>
    </source>
</evidence>
<dbReference type="RefSeq" id="WP_135367324.1">
    <property type="nucleotide sequence ID" value="NZ_RKLX01000003.1"/>
</dbReference>
<protein>
    <submittedName>
        <fullName evidence="2">Uncharacterized protein</fullName>
    </submittedName>
</protein>
<sequence length="167" mass="18810">MKNGMLLGASLLALASFGISLSTSEPAQAATTIPSNMRGTWYLINGDEMLGYTRLKMTAKTYDIAIGTFKKGKFVKVWNDKKPVKLANSLVVNKTFTTERKGKKLILKTKMADWGVVTNTYYMKKGNLFQQWVKDDKRAGNMYRSGVFEFKKVAHPAKDYKAIYQSN</sequence>
<feature type="signal peptide" evidence="1">
    <location>
        <begin position="1"/>
        <end position="29"/>
    </location>
</feature>